<sequence length="202" mass="21689">MPRVAEGRAAAEPTSAVQRERRDGILRAAAELGTENSLDAVQMTEVATRAGVALGTLYRYFPSKAHLFAGVMVAEVESLSGSIARFADPAKAPHERVADVLWRATRSLLNKPKLTTSMLRSASAGGADVAAELGRIDEQFNALLLEMLGIDVPTVEEAAILRLVQLMWLGLLQATLGARMSMREAESDLRTGCRVMLGSVAR</sequence>
<dbReference type="Pfam" id="PF17925">
    <property type="entry name" value="TetR_C_20"/>
    <property type="match status" value="1"/>
</dbReference>
<evidence type="ECO:0000313" key="5">
    <source>
        <dbReference type="Proteomes" id="UP001152755"/>
    </source>
</evidence>
<dbReference type="InterPro" id="IPR001647">
    <property type="entry name" value="HTH_TetR"/>
</dbReference>
<dbReference type="EMBL" id="JANRHA010000001">
    <property type="protein sequence ID" value="MDG3013083.1"/>
    <property type="molecule type" value="Genomic_DNA"/>
</dbReference>
<reference evidence="4" key="1">
    <citation type="submission" date="2022-08" db="EMBL/GenBank/DDBJ databases">
        <title>Genome analysis of Corynebacteriales strain.</title>
        <authorList>
            <person name="Lee S.D."/>
        </authorList>
    </citation>
    <scope>NUCLEOTIDE SEQUENCE</scope>
    <source>
        <strain evidence="4">D3-21</strain>
    </source>
</reference>
<feature type="domain" description="HTH tetR-type" evidence="3">
    <location>
        <begin position="19"/>
        <end position="79"/>
    </location>
</feature>
<protein>
    <submittedName>
        <fullName evidence="4">TetR family transcriptional regulator</fullName>
    </submittedName>
</protein>
<evidence type="ECO:0000259" key="3">
    <source>
        <dbReference type="PROSITE" id="PS50977"/>
    </source>
</evidence>
<organism evidence="4 5">
    <name type="scientific">Speluncibacter jeojiensis</name>
    <dbReference type="NCBI Taxonomy" id="2710754"/>
    <lineage>
        <taxon>Bacteria</taxon>
        <taxon>Bacillati</taxon>
        <taxon>Actinomycetota</taxon>
        <taxon>Actinomycetes</taxon>
        <taxon>Mycobacteriales</taxon>
        <taxon>Speluncibacteraceae</taxon>
        <taxon>Speluncibacter</taxon>
    </lineage>
</organism>
<feature type="DNA-binding region" description="H-T-H motif" evidence="2">
    <location>
        <begin position="42"/>
        <end position="61"/>
    </location>
</feature>
<evidence type="ECO:0000256" key="2">
    <source>
        <dbReference type="PROSITE-ProRule" id="PRU00335"/>
    </source>
</evidence>
<dbReference type="PRINTS" id="PR00455">
    <property type="entry name" value="HTHTETR"/>
</dbReference>
<dbReference type="PROSITE" id="PS50977">
    <property type="entry name" value="HTH_TETR_2"/>
    <property type="match status" value="1"/>
</dbReference>
<comment type="caution">
    <text evidence="4">The sequence shown here is derived from an EMBL/GenBank/DDBJ whole genome shotgun (WGS) entry which is preliminary data.</text>
</comment>
<dbReference type="Pfam" id="PF00440">
    <property type="entry name" value="TetR_N"/>
    <property type="match status" value="1"/>
</dbReference>
<dbReference type="GO" id="GO:0000976">
    <property type="term" value="F:transcription cis-regulatory region binding"/>
    <property type="evidence" value="ECO:0007669"/>
    <property type="project" value="TreeGrafter"/>
</dbReference>
<dbReference type="Gene3D" id="1.10.357.10">
    <property type="entry name" value="Tetracycline Repressor, domain 2"/>
    <property type="match status" value="1"/>
</dbReference>
<dbReference type="PANTHER" id="PTHR30055">
    <property type="entry name" value="HTH-TYPE TRANSCRIPTIONAL REGULATOR RUTR"/>
    <property type="match status" value="1"/>
</dbReference>
<dbReference type="PANTHER" id="PTHR30055:SF226">
    <property type="entry name" value="HTH-TYPE TRANSCRIPTIONAL REGULATOR PKSA"/>
    <property type="match status" value="1"/>
</dbReference>
<accession>A0A9X4M0W8</accession>
<keyword evidence="1 2" id="KW-0238">DNA-binding</keyword>
<dbReference type="InterPro" id="IPR009057">
    <property type="entry name" value="Homeodomain-like_sf"/>
</dbReference>
<dbReference type="SUPFAM" id="SSF46689">
    <property type="entry name" value="Homeodomain-like"/>
    <property type="match status" value="1"/>
</dbReference>
<dbReference type="RefSeq" id="WP_332518914.1">
    <property type="nucleotide sequence ID" value="NZ_JANRHA010000001.1"/>
</dbReference>
<dbReference type="AlphaFoldDB" id="A0A9X4M0W8"/>
<name>A0A9X4M0W8_9ACTN</name>
<proteinExistence type="predicted"/>
<keyword evidence="5" id="KW-1185">Reference proteome</keyword>
<evidence type="ECO:0000256" key="1">
    <source>
        <dbReference type="ARBA" id="ARBA00023125"/>
    </source>
</evidence>
<dbReference type="InterPro" id="IPR050109">
    <property type="entry name" value="HTH-type_TetR-like_transc_reg"/>
</dbReference>
<dbReference type="Proteomes" id="UP001152755">
    <property type="component" value="Unassembled WGS sequence"/>
</dbReference>
<dbReference type="InterPro" id="IPR041642">
    <property type="entry name" value="KstR_C"/>
</dbReference>
<gene>
    <name evidence="4" type="ORF">NVS88_00735</name>
</gene>
<dbReference type="GO" id="GO:0003700">
    <property type="term" value="F:DNA-binding transcription factor activity"/>
    <property type="evidence" value="ECO:0007669"/>
    <property type="project" value="TreeGrafter"/>
</dbReference>
<evidence type="ECO:0000313" key="4">
    <source>
        <dbReference type="EMBL" id="MDG3013083.1"/>
    </source>
</evidence>